<dbReference type="Gene3D" id="3.40.1280.10">
    <property type="match status" value="1"/>
</dbReference>
<dbReference type="EC" id="2.1.1.193" evidence="3 12"/>
<dbReference type="SUPFAM" id="SSF88697">
    <property type="entry name" value="PUA domain-like"/>
    <property type="match status" value="1"/>
</dbReference>
<dbReference type="InterPro" id="IPR046886">
    <property type="entry name" value="RsmE_MTase_dom"/>
</dbReference>
<dbReference type="GO" id="GO:0070475">
    <property type="term" value="P:rRNA base methylation"/>
    <property type="evidence" value="ECO:0007669"/>
    <property type="project" value="TreeGrafter"/>
</dbReference>
<dbReference type="InterPro" id="IPR046887">
    <property type="entry name" value="RsmE_PUA-like"/>
</dbReference>
<comment type="similarity">
    <text evidence="2 12">Belongs to the RNA methyltransferase RsmE family.</text>
</comment>
<dbReference type="InterPro" id="IPR029028">
    <property type="entry name" value="Alpha/beta_knot_MTases"/>
</dbReference>
<feature type="domain" description="Ribosomal RNA small subunit methyltransferase E PUA-like" evidence="14">
    <location>
        <begin position="19"/>
        <end position="63"/>
    </location>
</feature>
<protein>
    <recommendedName>
        <fullName evidence="4 12">Ribosomal RNA small subunit methyltransferase E</fullName>
        <ecNumber evidence="3 12">2.1.1.193</ecNumber>
    </recommendedName>
</protein>
<evidence type="ECO:0000256" key="7">
    <source>
        <dbReference type="ARBA" id="ARBA00022603"/>
    </source>
</evidence>
<dbReference type="Pfam" id="PF20260">
    <property type="entry name" value="PUA_4"/>
    <property type="match status" value="1"/>
</dbReference>
<evidence type="ECO:0000313" key="15">
    <source>
        <dbReference type="EMBL" id="AUR51038.1"/>
    </source>
</evidence>
<evidence type="ECO:0000256" key="10">
    <source>
        <dbReference type="ARBA" id="ARBA00025699"/>
    </source>
</evidence>
<feature type="domain" description="Ribosomal RNA small subunit methyltransferase E methyltransferase" evidence="13">
    <location>
        <begin position="73"/>
        <end position="231"/>
    </location>
</feature>
<dbReference type="OrthoDB" id="9815641at2"/>
<dbReference type="GO" id="GO:0005737">
    <property type="term" value="C:cytoplasm"/>
    <property type="evidence" value="ECO:0007669"/>
    <property type="project" value="UniProtKB-SubCell"/>
</dbReference>
<evidence type="ECO:0000256" key="4">
    <source>
        <dbReference type="ARBA" id="ARBA00013673"/>
    </source>
</evidence>
<dbReference type="InterPro" id="IPR029026">
    <property type="entry name" value="tRNA_m1G_MTases_N"/>
</dbReference>
<evidence type="ECO:0000256" key="11">
    <source>
        <dbReference type="ARBA" id="ARBA00047944"/>
    </source>
</evidence>
<keyword evidence="7 12" id="KW-0489">Methyltransferase</keyword>
<dbReference type="KEGG" id="nba:CUN60_01530"/>
<sequence>MPRFYVDTLLNVGDEVSLPPDVVRHITVLRLKLQQEITLFNNDGHDYHAKIVELGRREASVVINNKVKNQTEANFIITLMISLISNDKLELVIQKAVELGVQKIIPVITEKTQRIKAEREASKLEHWRKIIIAASEQCGRAKLATVSEIKEFATVIDEDKSEINYILSPHHAASKLAKVNNPQSISLLIGPEGGFTESEIRLANEAGFHNLNLGKRILRAETAAITAISLLHCHFGDFQIN</sequence>
<keyword evidence="5 12" id="KW-0963">Cytoplasm</keyword>
<dbReference type="Proteomes" id="UP000236655">
    <property type="component" value="Chromosome"/>
</dbReference>
<dbReference type="GO" id="GO:0070042">
    <property type="term" value="F:rRNA (uridine-N3-)-methyltransferase activity"/>
    <property type="evidence" value="ECO:0007669"/>
    <property type="project" value="TreeGrafter"/>
</dbReference>
<evidence type="ECO:0000256" key="5">
    <source>
        <dbReference type="ARBA" id="ARBA00022490"/>
    </source>
</evidence>
<dbReference type="CDD" id="cd18084">
    <property type="entry name" value="RsmE-like"/>
    <property type="match status" value="1"/>
</dbReference>
<dbReference type="PANTHER" id="PTHR30027">
    <property type="entry name" value="RIBOSOMAL RNA SMALL SUBUNIT METHYLTRANSFERASE E"/>
    <property type="match status" value="1"/>
</dbReference>
<evidence type="ECO:0000256" key="12">
    <source>
        <dbReference type="PIRNR" id="PIRNR015601"/>
    </source>
</evidence>
<dbReference type="Gene3D" id="2.40.240.20">
    <property type="entry name" value="Hypothetical PUA domain-like, domain 1"/>
    <property type="match status" value="1"/>
</dbReference>
<dbReference type="NCBIfam" id="TIGR00046">
    <property type="entry name" value="RsmE family RNA methyltransferase"/>
    <property type="match status" value="1"/>
</dbReference>
<dbReference type="InterPro" id="IPR006700">
    <property type="entry name" value="RsmE"/>
</dbReference>
<name>A0A2I7N3M9_9NEIS</name>
<dbReference type="PIRSF" id="PIRSF015601">
    <property type="entry name" value="MTase_slr0722"/>
    <property type="match status" value="1"/>
</dbReference>
<evidence type="ECO:0000313" key="16">
    <source>
        <dbReference type="Proteomes" id="UP000236655"/>
    </source>
</evidence>
<dbReference type="SUPFAM" id="SSF75217">
    <property type="entry name" value="alpha/beta knot"/>
    <property type="match status" value="1"/>
</dbReference>
<keyword evidence="8 12" id="KW-0808">Transferase</keyword>
<keyword evidence="9 12" id="KW-0949">S-adenosyl-L-methionine</keyword>
<evidence type="ECO:0000256" key="3">
    <source>
        <dbReference type="ARBA" id="ARBA00012328"/>
    </source>
</evidence>
<evidence type="ECO:0000256" key="9">
    <source>
        <dbReference type="ARBA" id="ARBA00022691"/>
    </source>
</evidence>
<comment type="function">
    <text evidence="10 12">Specifically methylates the N3 position of the uracil ring of uridine 1498 (m3U1498) in 16S rRNA. Acts on the fully assembled 30S ribosomal subunit.</text>
</comment>
<organism evidence="15 16">
    <name type="scientific">Aquella oligotrophica</name>
    <dbReference type="NCBI Taxonomy" id="2067065"/>
    <lineage>
        <taxon>Bacteria</taxon>
        <taxon>Pseudomonadati</taxon>
        <taxon>Pseudomonadota</taxon>
        <taxon>Betaproteobacteria</taxon>
        <taxon>Neisseriales</taxon>
        <taxon>Neisseriaceae</taxon>
        <taxon>Aquella</taxon>
    </lineage>
</organism>
<evidence type="ECO:0000259" key="13">
    <source>
        <dbReference type="Pfam" id="PF04452"/>
    </source>
</evidence>
<dbReference type="PANTHER" id="PTHR30027:SF3">
    <property type="entry name" value="16S RRNA (URACIL(1498)-N(3))-METHYLTRANSFERASE"/>
    <property type="match status" value="1"/>
</dbReference>
<accession>A0A2I7N3M9</accession>
<proteinExistence type="inferred from homology"/>
<keyword evidence="6 12" id="KW-0698">rRNA processing</keyword>
<evidence type="ECO:0000259" key="14">
    <source>
        <dbReference type="Pfam" id="PF20260"/>
    </source>
</evidence>
<comment type="subcellular location">
    <subcellularLocation>
        <location evidence="1 12">Cytoplasm</location>
    </subcellularLocation>
</comment>
<comment type="catalytic activity">
    <reaction evidence="11 12">
        <text>uridine(1498) in 16S rRNA + S-adenosyl-L-methionine = N(3)-methyluridine(1498) in 16S rRNA + S-adenosyl-L-homocysteine + H(+)</text>
        <dbReference type="Rhea" id="RHEA:42920"/>
        <dbReference type="Rhea" id="RHEA-COMP:10283"/>
        <dbReference type="Rhea" id="RHEA-COMP:10284"/>
        <dbReference type="ChEBI" id="CHEBI:15378"/>
        <dbReference type="ChEBI" id="CHEBI:57856"/>
        <dbReference type="ChEBI" id="CHEBI:59789"/>
        <dbReference type="ChEBI" id="CHEBI:65315"/>
        <dbReference type="ChEBI" id="CHEBI:74502"/>
        <dbReference type="EC" id="2.1.1.193"/>
    </reaction>
</comment>
<keyword evidence="16" id="KW-1185">Reference proteome</keyword>
<evidence type="ECO:0000256" key="1">
    <source>
        <dbReference type="ARBA" id="ARBA00004496"/>
    </source>
</evidence>
<gene>
    <name evidence="15" type="ORF">CUN60_01530</name>
</gene>
<dbReference type="AlphaFoldDB" id="A0A2I7N3M9"/>
<dbReference type="Pfam" id="PF04452">
    <property type="entry name" value="Methyltrans_RNA"/>
    <property type="match status" value="1"/>
</dbReference>
<evidence type="ECO:0000256" key="6">
    <source>
        <dbReference type="ARBA" id="ARBA00022552"/>
    </source>
</evidence>
<dbReference type="EMBL" id="CP024847">
    <property type="protein sequence ID" value="AUR51038.1"/>
    <property type="molecule type" value="Genomic_DNA"/>
</dbReference>
<evidence type="ECO:0000256" key="8">
    <source>
        <dbReference type="ARBA" id="ARBA00022679"/>
    </source>
</evidence>
<dbReference type="RefSeq" id="WP_102950338.1">
    <property type="nucleotide sequence ID" value="NZ_CP024847.1"/>
</dbReference>
<reference evidence="16" key="1">
    <citation type="submission" date="2017-11" db="EMBL/GenBank/DDBJ databases">
        <authorList>
            <person name="Chan K.G."/>
            <person name="Lee L.S."/>
        </authorList>
    </citation>
    <scope>NUCLEOTIDE SEQUENCE [LARGE SCALE GENOMIC DNA]</scope>
    <source>
        <strain evidence="16">DSM 100970</strain>
    </source>
</reference>
<evidence type="ECO:0000256" key="2">
    <source>
        <dbReference type="ARBA" id="ARBA00005528"/>
    </source>
</evidence>
<dbReference type="NCBIfam" id="NF008692">
    <property type="entry name" value="PRK11713.1-5"/>
    <property type="match status" value="1"/>
</dbReference>
<dbReference type="InterPro" id="IPR015947">
    <property type="entry name" value="PUA-like_sf"/>
</dbReference>